<reference evidence="4" key="1">
    <citation type="journal article" date="2019" name="Int. J. Syst. Evol. Microbiol.">
        <title>The Global Catalogue of Microorganisms (GCM) 10K type strain sequencing project: providing services to taxonomists for standard genome sequencing and annotation.</title>
        <authorList>
            <consortium name="The Broad Institute Genomics Platform"/>
            <consortium name="The Broad Institute Genome Sequencing Center for Infectious Disease"/>
            <person name="Wu L."/>
            <person name="Ma J."/>
        </authorList>
    </citation>
    <scope>NUCLEOTIDE SEQUENCE [LARGE SCALE GENOMIC DNA]</scope>
    <source>
        <strain evidence="4">JCM 10667</strain>
    </source>
</reference>
<feature type="region of interest" description="Disordered" evidence="1">
    <location>
        <begin position="13"/>
        <end position="34"/>
    </location>
</feature>
<evidence type="ECO:0000256" key="1">
    <source>
        <dbReference type="SAM" id="MobiDB-lite"/>
    </source>
</evidence>
<dbReference type="Proteomes" id="UP001501427">
    <property type="component" value="Unassembled WGS sequence"/>
</dbReference>
<dbReference type="RefSeq" id="WP_308427987.1">
    <property type="nucleotide sequence ID" value="NZ_BAAAHD010000082.1"/>
</dbReference>
<organism evidence="3 4">
    <name type="scientific">Actinomadura livida</name>
    <dbReference type="NCBI Taxonomy" id="79909"/>
    <lineage>
        <taxon>Bacteria</taxon>
        <taxon>Bacillati</taxon>
        <taxon>Actinomycetota</taxon>
        <taxon>Actinomycetes</taxon>
        <taxon>Streptosporangiales</taxon>
        <taxon>Thermomonosporaceae</taxon>
        <taxon>Actinomadura</taxon>
    </lineage>
</organism>
<dbReference type="Gene3D" id="3.30.40.10">
    <property type="entry name" value="Zinc/RING finger domain, C3HC4 (zinc finger)"/>
    <property type="match status" value="1"/>
</dbReference>
<evidence type="ECO:0000313" key="4">
    <source>
        <dbReference type="Proteomes" id="UP001501427"/>
    </source>
</evidence>
<name>A0ABP3QVZ8_9ACTN</name>
<dbReference type="EMBL" id="BAAAHD010000082">
    <property type="protein sequence ID" value="GAA0595404.1"/>
    <property type="molecule type" value="Genomic_DNA"/>
</dbReference>
<evidence type="ECO:0000259" key="2">
    <source>
        <dbReference type="PROSITE" id="PS50271"/>
    </source>
</evidence>
<accession>A0ABP3QVZ8</accession>
<comment type="caution">
    <text evidence="3">The sequence shown here is derived from an EMBL/GenBank/DDBJ whole genome shotgun (WGS) entry which is preliminary data.</text>
</comment>
<dbReference type="InterPro" id="IPR001607">
    <property type="entry name" value="Znf_UBP"/>
</dbReference>
<dbReference type="Pfam" id="PF02148">
    <property type="entry name" value="zf-UBP"/>
    <property type="match status" value="1"/>
</dbReference>
<gene>
    <name evidence="3" type="ORF">GCM10009546_66910</name>
</gene>
<evidence type="ECO:0000313" key="3">
    <source>
        <dbReference type="EMBL" id="GAA0595404.1"/>
    </source>
</evidence>
<protein>
    <recommendedName>
        <fullName evidence="2">UBP-type domain-containing protein</fullName>
    </recommendedName>
</protein>
<feature type="domain" description="UBP-type" evidence="2">
    <location>
        <begin position="23"/>
        <end position="105"/>
    </location>
</feature>
<sequence length="105" mass="11709">MNHRRSVHIMAASAPISPNGSAPRCEHADGLTPVEPRSRGCRVCEALRAGWKALRVCLTCGWVACSDDSPHRHARAHYRETDHPITATVGSGPTWRWCYVHERQV</sequence>
<keyword evidence="4" id="KW-1185">Reference proteome</keyword>
<dbReference type="SUPFAM" id="SSF57850">
    <property type="entry name" value="RING/U-box"/>
    <property type="match status" value="1"/>
</dbReference>
<dbReference type="PROSITE" id="PS50271">
    <property type="entry name" value="ZF_UBP"/>
    <property type="match status" value="1"/>
</dbReference>
<dbReference type="InterPro" id="IPR013083">
    <property type="entry name" value="Znf_RING/FYVE/PHD"/>
</dbReference>
<proteinExistence type="predicted"/>